<proteinExistence type="predicted"/>
<organism evidence="1 2">
    <name type="scientific">Macrosiphum euphorbiae</name>
    <name type="common">potato aphid</name>
    <dbReference type="NCBI Taxonomy" id="13131"/>
    <lineage>
        <taxon>Eukaryota</taxon>
        <taxon>Metazoa</taxon>
        <taxon>Ecdysozoa</taxon>
        <taxon>Arthropoda</taxon>
        <taxon>Hexapoda</taxon>
        <taxon>Insecta</taxon>
        <taxon>Pterygota</taxon>
        <taxon>Neoptera</taxon>
        <taxon>Paraneoptera</taxon>
        <taxon>Hemiptera</taxon>
        <taxon>Sternorrhyncha</taxon>
        <taxon>Aphidomorpha</taxon>
        <taxon>Aphidoidea</taxon>
        <taxon>Aphididae</taxon>
        <taxon>Macrosiphini</taxon>
        <taxon>Macrosiphum</taxon>
    </lineage>
</organism>
<dbReference type="Proteomes" id="UP001160148">
    <property type="component" value="Unassembled WGS sequence"/>
</dbReference>
<comment type="caution">
    <text evidence="1">The sequence shown here is derived from an EMBL/GenBank/DDBJ whole genome shotgun (WGS) entry which is preliminary data.</text>
</comment>
<gene>
    <name evidence="1" type="ORF">MEUPH1_LOCUS25031</name>
</gene>
<dbReference type="AlphaFoldDB" id="A0AAV0XSZ9"/>
<accession>A0AAV0XSZ9</accession>
<keyword evidence="2" id="KW-1185">Reference proteome</keyword>
<evidence type="ECO:0000313" key="1">
    <source>
        <dbReference type="EMBL" id="CAI6370967.1"/>
    </source>
</evidence>
<evidence type="ECO:0000313" key="2">
    <source>
        <dbReference type="Proteomes" id="UP001160148"/>
    </source>
</evidence>
<reference evidence="1 2" key="1">
    <citation type="submission" date="2023-01" db="EMBL/GenBank/DDBJ databases">
        <authorList>
            <person name="Whitehead M."/>
        </authorList>
    </citation>
    <scope>NUCLEOTIDE SEQUENCE [LARGE SCALE GENOMIC DNA]</scope>
</reference>
<protein>
    <recommendedName>
        <fullName evidence="3">Reverse transcriptase</fullName>
    </recommendedName>
</protein>
<name>A0AAV0XSZ9_9HEMI</name>
<sequence>MIPSVHTRYSLPLELDHYTTQFLTGHGDFYGKLHKFNLVRDPTCECGRNPETVRHVLRFCPRTIAARRKLKKVLSEEGERWPPEKGAFLKTKRTYEALVVFAREALTNRSDR</sequence>
<evidence type="ECO:0008006" key="3">
    <source>
        <dbReference type="Google" id="ProtNLM"/>
    </source>
</evidence>
<dbReference type="EMBL" id="CARXXK010000671">
    <property type="protein sequence ID" value="CAI6370967.1"/>
    <property type="molecule type" value="Genomic_DNA"/>
</dbReference>